<feature type="compositionally biased region" description="Polar residues" evidence="8">
    <location>
        <begin position="62"/>
        <end position="72"/>
    </location>
</feature>
<protein>
    <recommendedName>
        <fullName evidence="9">CCHC-type domain-containing protein</fullName>
    </recommendedName>
</protein>
<evidence type="ECO:0000256" key="1">
    <source>
        <dbReference type="ARBA" id="ARBA00004123"/>
    </source>
</evidence>
<feature type="compositionally biased region" description="Basic and acidic residues" evidence="8">
    <location>
        <begin position="357"/>
        <end position="372"/>
    </location>
</feature>
<feature type="compositionally biased region" description="Polar residues" evidence="8">
    <location>
        <begin position="340"/>
        <end position="351"/>
    </location>
</feature>
<accession>S2J8H7</accession>
<dbReference type="GO" id="GO:0031499">
    <property type="term" value="C:TRAMP complex"/>
    <property type="evidence" value="ECO:0007669"/>
    <property type="project" value="TreeGrafter"/>
</dbReference>
<dbReference type="GO" id="GO:0071037">
    <property type="term" value="P:nuclear polyadenylation-dependent snRNA catabolic process"/>
    <property type="evidence" value="ECO:0007669"/>
    <property type="project" value="TreeGrafter"/>
</dbReference>
<dbReference type="VEuPathDB" id="FungiDB:HMPREF1544_06768"/>
<dbReference type="GO" id="GO:0071036">
    <property type="term" value="P:nuclear polyadenylation-dependent snoRNA catabolic process"/>
    <property type="evidence" value="ECO:0007669"/>
    <property type="project" value="TreeGrafter"/>
</dbReference>
<evidence type="ECO:0000256" key="4">
    <source>
        <dbReference type="ARBA" id="ARBA00022771"/>
    </source>
</evidence>
<dbReference type="PANTHER" id="PTHR46543">
    <property type="entry name" value="ZINC FINGER CCHC DOMAIN-CONTAINING PROTEIN 7"/>
    <property type="match status" value="1"/>
</dbReference>
<dbReference type="InterPro" id="IPR001878">
    <property type="entry name" value="Znf_CCHC"/>
</dbReference>
<dbReference type="InterPro" id="IPR051644">
    <property type="entry name" value="TRAMP_AT-DNA-binding"/>
</dbReference>
<feature type="compositionally biased region" description="Acidic residues" evidence="8">
    <location>
        <begin position="117"/>
        <end position="126"/>
    </location>
</feature>
<gene>
    <name evidence="10" type="ORF">HMPREF1544_06768</name>
</gene>
<dbReference type="Gene3D" id="4.10.60.10">
    <property type="entry name" value="Zinc finger, CCHC-type"/>
    <property type="match status" value="1"/>
</dbReference>
<name>S2J8H7_MUCC1</name>
<organism evidence="10 11">
    <name type="scientific">Mucor circinelloides f. circinelloides (strain 1006PhL)</name>
    <name type="common">Mucormycosis agent</name>
    <name type="synonym">Calyptromyces circinelloides</name>
    <dbReference type="NCBI Taxonomy" id="1220926"/>
    <lineage>
        <taxon>Eukaryota</taxon>
        <taxon>Fungi</taxon>
        <taxon>Fungi incertae sedis</taxon>
        <taxon>Mucoromycota</taxon>
        <taxon>Mucoromycotina</taxon>
        <taxon>Mucoromycetes</taxon>
        <taxon>Mucorales</taxon>
        <taxon>Mucorineae</taxon>
        <taxon>Mucoraceae</taxon>
        <taxon>Mucor</taxon>
    </lineage>
</organism>
<evidence type="ECO:0000256" key="8">
    <source>
        <dbReference type="SAM" id="MobiDB-lite"/>
    </source>
</evidence>
<dbReference type="FunCoup" id="S2J8H7">
    <property type="interactions" value="151"/>
</dbReference>
<dbReference type="OrthoDB" id="7608935at2759"/>
<dbReference type="GO" id="GO:0008270">
    <property type="term" value="F:zinc ion binding"/>
    <property type="evidence" value="ECO:0007669"/>
    <property type="project" value="UniProtKB-KW"/>
</dbReference>
<dbReference type="GO" id="GO:0071039">
    <property type="term" value="P:nuclear polyadenylation-dependent CUT catabolic process"/>
    <property type="evidence" value="ECO:0007669"/>
    <property type="project" value="TreeGrafter"/>
</dbReference>
<dbReference type="InParanoid" id="S2J8H7"/>
<keyword evidence="3" id="KW-0677">Repeat</keyword>
<keyword evidence="5" id="KW-0862">Zinc</keyword>
<proteinExistence type="predicted"/>
<keyword evidence="2" id="KW-0479">Metal-binding</keyword>
<dbReference type="PANTHER" id="PTHR46543:SF1">
    <property type="entry name" value="ZINC FINGER CCHC DOMAIN-CONTAINING PROTEIN 7"/>
    <property type="match status" value="1"/>
</dbReference>
<feature type="compositionally biased region" description="Polar residues" evidence="8">
    <location>
        <begin position="485"/>
        <end position="495"/>
    </location>
</feature>
<dbReference type="GO" id="GO:0071038">
    <property type="term" value="P:TRAMP-dependent tRNA surveillance pathway"/>
    <property type="evidence" value="ECO:0007669"/>
    <property type="project" value="TreeGrafter"/>
</dbReference>
<dbReference type="GO" id="GO:0071035">
    <property type="term" value="P:nuclear polyadenylation-dependent rRNA catabolic process"/>
    <property type="evidence" value="ECO:0007669"/>
    <property type="project" value="TreeGrafter"/>
</dbReference>
<feature type="domain" description="CCHC-type" evidence="9">
    <location>
        <begin position="294"/>
        <end position="309"/>
    </location>
</feature>
<dbReference type="EMBL" id="KE123989">
    <property type="protein sequence ID" value="EPB86406.1"/>
    <property type="molecule type" value="Genomic_DNA"/>
</dbReference>
<evidence type="ECO:0000256" key="5">
    <source>
        <dbReference type="ARBA" id="ARBA00022833"/>
    </source>
</evidence>
<dbReference type="AlphaFoldDB" id="S2J8H7"/>
<feature type="compositionally biased region" description="Polar residues" evidence="8">
    <location>
        <begin position="448"/>
        <end position="471"/>
    </location>
</feature>
<reference evidence="11" key="1">
    <citation type="submission" date="2013-05" db="EMBL/GenBank/DDBJ databases">
        <title>The Genome sequence of Mucor circinelloides f. circinelloides 1006PhL.</title>
        <authorList>
            <consortium name="The Broad Institute Genomics Platform"/>
            <person name="Cuomo C."/>
            <person name="Earl A."/>
            <person name="Findley K."/>
            <person name="Lee S.C."/>
            <person name="Walker B."/>
            <person name="Young S."/>
            <person name="Zeng Q."/>
            <person name="Gargeya S."/>
            <person name="Fitzgerald M."/>
            <person name="Haas B."/>
            <person name="Abouelleil A."/>
            <person name="Allen A.W."/>
            <person name="Alvarado L."/>
            <person name="Arachchi H.M."/>
            <person name="Berlin A.M."/>
            <person name="Chapman S.B."/>
            <person name="Gainer-Dewar J."/>
            <person name="Goldberg J."/>
            <person name="Griggs A."/>
            <person name="Gujja S."/>
            <person name="Hansen M."/>
            <person name="Howarth C."/>
            <person name="Imamovic A."/>
            <person name="Ireland A."/>
            <person name="Larimer J."/>
            <person name="McCowan C."/>
            <person name="Murphy C."/>
            <person name="Pearson M."/>
            <person name="Poon T.W."/>
            <person name="Priest M."/>
            <person name="Roberts A."/>
            <person name="Saif S."/>
            <person name="Shea T."/>
            <person name="Sisk P."/>
            <person name="Sykes S."/>
            <person name="Wortman J."/>
            <person name="Nusbaum C."/>
            <person name="Birren B."/>
        </authorList>
    </citation>
    <scope>NUCLEOTIDE SEQUENCE [LARGE SCALE GENOMIC DNA]</scope>
    <source>
        <strain evidence="11">1006PhL</strain>
    </source>
</reference>
<feature type="region of interest" description="Disordered" evidence="8">
    <location>
        <begin position="1"/>
        <end position="126"/>
    </location>
</feature>
<dbReference type="GO" id="GO:0071031">
    <property type="term" value="P:nuclear mRNA surveillance of mRNA 3'-end processing"/>
    <property type="evidence" value="ECO:0007669"/>
    <property type="project" value="TreeGrafter"/>
</dbReference>
<evidence type="ECO:0000313" key="10">
    <source>
        <dbReference type="EMBL" id="EPB86406.1"/>
    </source>
</evidence>
<feature type="compositionally biased region" description="Low complexity" evidence="8">
    <location>
        <begin position="428"/>
        <end position="447"/>
    </location>
</feature>
<dbReference type="Proteomes" id="UP000014254">
    <property type="component" value="Unassembled WGS sequence"/>
</dbReference>
<evidence type="ECO:0000256" key="3">
    <source>
        <dbReference type="ARBA" id="ARBA00022737"/>
    </source>
</evidence>
<keyword evidence="4 7" id="KW-0863">Zinc-finger</keyword>
<evidence type="ECO:0000256" key="6">
    <source>
        <dbReference type="ARBA" id="ARBA00023242"/>
    </source>
</evidence>
<dbReference type="InterPro" id="IPR036875">
    <property type="entry name" value="Znf_CCHC_sf"/>
</dbReference>
<keyword evidence="6" id="KW-0539">Nucleus</keyword>
<dbReference type="PROSITE" id="PS50158">
    <property type="entry name" value="ZF_CCHC"/>
    <property type="match status" value="1"/>
</dbReference>
<comment type="subcellular location">
    <subcellularLocation>
        <location evidence="1">Nucleus</location>
    </subcellularLocation>
</comment>
<dbReference type="GO" id="GO:0003723">
    <property type="term" value="F:RNA binding"/>
    <property type="evidence" value="ECO:0007669"/>
    <property type="project" value="TreeGrafter"/>
</dbReference>
<evidence type="ECO:0000256" key="7">
    <source>
        <dbReference type="PROSITE-ProRule" id="PRU00047"/>
    </source>
</evidence>
<sequence length="540" mass="61200">MFDDDEEELELLRQYEDKDLVEDDDNKSSDDMDSDLEDKIMSMVQYDSGISKKKPSLPAKTQDVSPPEQNNVPPKVVYAPVDSDNEDSRKTAVSSANIYQIDETDSEDDVNSKTVNSDEDGSDKEEDIGVPELTADVPANAQVEQPQVTRFINMDEEEKRYLDDEETSEEEAELESKLQQLIDDQIYNRQSRKRFHERPVRVCFNCHTPGHERIDCKICMDCGMLKHKDNRCVGARYCSKCKFRGHNAIDCTNTRTYENCRHCGASYHHSDMCPSLLHTYVGEMAATSTPVAWCYNCTERGHYGDECPDLPQYKTTMPSAFSKLSLGFGSRFEPKKLKKASSSSYHGSTFAVNKHQRWSDSSRESSPRYDHRDKKRSRYNHNDSDDDYNSRYTRQDTSSSSSKNNNKKRKKNDHQGLDGFFSHQQQPSGFSSKNNNKQNNGRSGNSNWKAMNNNSLPQPTRSGTVKVNSYSRQQQQRQDYGDFPRSNNNNGNSLPRPSASGVIDLTGDSSGNNSRGGGGGGGEYSSNRRPKYHGGYSRNR</sequence>
<dbReference type="OMA" id="PTWRRCQ"/>
<keyword evidence="11" id="KW-1185">Reference proteome</keyword>
<dbReference type="SMART" id="SM00343">
    <property type="entry name" value="ZnF_C2HC"/>
    <property type="match status" value="4"/>
</dbReference>
<dbReference type="eggNOG" id="KOG4400">
    <property type="taxonomic scope" value="Eukaryota"/>
</dbReference>
<feature type="compositionally biased region" description="Gly residues" evidence="8">
    <location>
        <begin position="514"/>
        <end position="523"/>
    </location>
</feature>
<feature type="compositionally biased region" description="Acidic residues" evidence="8">
    <location>
        <begin position="19"/>
        <end position="36"/>
    </location>
</feature>
<dbReference type="STRING" id="1220926.S2J8H7"/>
<dbReference type="SUPFAM" id="SSF57756">
    <property type="entry name" value="Retrovirus zinc finger-like domains"/>
    <property type="match status" value="1"/>
</dbReference>
<evidence type="ECO:0000313" key="11">
    <source>
        <dbReference type="Proteomes" id="UP000014254"/>
    </source>
</evidence>
<evidence type="ECO:0000259" key="9">
    <source>
        <dbReference type="PROSITE" id="PS50158"/>
    </source>
</evidence>
<evidence type="ECO:0000256" key="2">
    <source>
        <dbReference type="ARBA" id="ARBA00022723"/>
    </source>
</evidence>
<feature type="region of interest" description="Disordered" evidence="8">
    <location>
        <begin position="337"/>
        <end position="540"/>
    </location>
</feature>